<name>V6J7L1_9BACL</name>
<sequence length="47" mass="5600">MKSEELSSRLNHYHHFAGRKKELENIKKWVHNPNAPFRLFYVCGSAE</sequence>
<organism evidence="1 2">
    <name type="scientific">Sporolactobacillus laevolacticus DSM 442</name>
    <dbReference type="NCBI Taxonomy" id="1395513"/>
    <lineage>
        <taxon>Bacteria</taxon>
        <taxon>Bacillati</taxon>
        <taxon>Bacillota</taxon>
        <taxon>Bacilli</taxon>
        <taxon>Bacillales</taxon>
        <taxon>Sporolactobacillaceae</taxon>
        <taxon>Sporolactobacillus</taxon>
    </lineage>
</organism>
<reference evidence="1 2" key="1">
    <citation type="journal article" date="2013" name="Genome Announc.">
        <title>Genome Sequence of Sporolactobacillus laevolacticus DSM442, an Efficient Polymer-Grade D-Lactate Producer from Agricultural Waste Cottonseed as a Nitrogen Source.</title>
        <authorList>
            <person name="Wang H."/>
            <person name="Wang L."/>
            <person name="Ju J."/>
            <person name="Yu B."/>
            <person name="Ma Y."/>
        </authorList>
    </citation>
    <scope>NUCLEOTIDE SEQUENCE [LARGE SCALE GENOMIC DNA]</scope>
    <source>
        <strain evidence="1 2">DSM 442</strain>
    </source>
</reference>
<dbReference type="EMBL" id="AWTC01000004">
    <property type="protein sequence ID" value="EST12769.1"/>
    <property type="molecule type" value="Genomic_DNA"/>
</dbReference>
<dbReference type="RefSeq" id="WP_023509482.1">
    <property type="nucleotide sequence ID" value="NZ_AWTC01000004.1"/>
</dbReference>
<comment type="caution">
    <text evidence="1">The sequence shown here is derived from an EMBL/GenBank/DDBJ whole genome shotgun (WGS) entry which is preliminary data.</text>
</comment>
<dbReference type="AlphaFoldDB" id="V6J7L1"/>
<evidence type="ECO:0000313" key="1">
    <source>
        <dbReference type="EMBL" id="EST12769.1"/>
    </source>
</evidence>
<dbReference type="STRING" id="1395513.P343_05935"/>
<evidence type="ECO:0000313" key="2">
    <source>
        <dbReference type="Proteomes" id="UP000018296"/>
    </source>
</evidence>
<proteinExistence type="predicted"/>
<gene>
    <name evidence="1" type="ORF">P343_05935</name>
</gene>
<keyword evidence="2" id="KW-1185">Reference proteome</keyword>
<protein>
    <submittedName>
        <fullName evidence="1">Uncharacterized protein</fullName>
    </submittedName>
</protein>
<dbReference type="Proteomes" id="UP000018296">
    <property type="component" value="Unassembled WGS sequence"/>
</dbReference>
<accession>V6J7L1</accession>
<dbReference type="PATRIC" id="fig|1395513.3.peg.1214"/>